<dbReference type="InterPro" id="IPR021862">
    <property type="entry name" value="DUF3472"/>
</dbReference>
<proteinExistence type="predicted"/>
<name>A0A6C2YMM4_9BACT</name>
<sequence>MRRWMLVIPGLVAAIGLILLADSSVAQAPKAENPYKRMPWHLVDTWWDLGKEVPFESLAIDVTLSDDVPNSVNLYVAPLGIAYFNGTQCYGGIQTNSDGNTKEQPRLQRIGRGLLFSRWDERRIDAIRPADGGWFQSSGHEGDFISVRRPYAWTKGKYTYKLVKMDADLLDGKPVTWIGAFLYSHQKNEHVFIGALRFDGKDLKLGRKMANFVEIYGAYRPVSEIPTLTITFGTPVVNGTPVKSATAEAIYPKGVPDVADTRAVDGNLVIEVGKPIDNRSKRRVPVIPAGG</sequence>
<dbReference type="InParanoid" id="A0A6C2YMM4"/>
<dbReference type="KEGG" id="tim:GMBLW1_11120"/>
<keyword evidence="2" id="KW-1185">Reference proteome</keyword>
<evidence type="ECO:0000313" key="2">
    <source>
        <dbReference type="Proteomes" id="UP000464378"/>
    </source>
</evidence>
<dbReference type="RefSeq" id="WP_162657980.1">
    <property type="nucleotide sequence ID" value="NZ_LR593887.1"/>
</dbReference>
<organism evidence="1">
    <name type="scientific">Tuwongella immobilis</name>
    <dbReference type="NCBI Taxonomy" id="692036"/>
    <lineage>
        <taxon>Bacteria</taxon>
        <taxon>Pseudomonadati</taxon>
        <taxon>Planctomycetota</taxon>
        <taxon>Planctomycetia</taxon>
        <taxon>Gemmatales</taxon>
        <taxon>Gemmataceae</taxon>
        <taxon>Tuwongella</taxon>
    </lineage>
</organism>
<evidence type="ECO:0000313" key="1">
    <source>
        <dbReference type="EMBL" id="VIP02848.1"/>
    </source>
</evidence>
<dbReference type="EMBL" id="LR586016">
    <property type="protein sequence ID" value="VIP02848.1"/>
    <property type="molecule type" value="Genomic_DNA"/>
</dbReference>
<dbReference type="EMBL" id="LR593887">
    <property type="protein sequence ID" value="VTS02632.1"/>
    <property type="molecule type" value="Genomic_DNA"/>
</dbReference>
<gene>
    <name evidence="1" type="ORF">GMBLW1_11120</name>
</gene>
<reference evidence="1" key="1">
    <citation type="submission" date="2019-04" db="EMBL/GenBank/DDBJ databases">
        <authorList>
            <consortium name="Science for Life Laboratories"/>
        </authorList>
    </citation>
    <scope>NUCLEOTIDE SEQUENCE</scope>
    <source>
        <strain evidence="1">MBLW1</strain>
    </source>
</reference>
<accession>A0A6C2YMM4</accession>
<protein>
    <submittedName>
        <fullName evidence="1">Uncharacterized protein</fullName>
    </submittedName>
</protein>
<dbReference type="Proteomes" id="UP000464378">
    <property type="component" value="Chromosome"/>
</dbReference>
<dbReference type="Pfam" id="PF11958">
    <property type="entry name" value="DUF3472"/>
    <property type="match status" value="1"/>
</dbReference>
<dbReference type="AlphaFoldDB" id="A0A6C2YMM4"/>